<dbReference type="PANTHER" id="PTHR43356">
    <property type="entry name" value="PHOSPHATE ACETYLTRANSFERASE"/>
    <property type="match status" value="1"/>
</dbReference>
<protein>
    <recommendedName>
        <fullName evidence="4">Phosphate acetyl/butaryl transferase domain-containing protein</fullName>
    </recommendedName>
</protein>
<dbReference type="AlphaFoldDB" id="A0A381RBP9"/>
<dbReference type="Gene3D" id="3.40.50.10750">
    <property type="entry name" value="Isocitrate/Isopropylmalate dehydrogenase-like"/>
    <property type="match status" value="1"/>
</dbReference>
<feature type="domain" description="Phosphate acetyl/butaryl transferase" evidence="4">
    <location>
        <begin position="40"/>
        <end position="300"/>
    </location>
</feature>
<dbReference type="PIRSF" id="PIRSF000428">
    <property type="entry name" value="P_Ac_trans"/>
    <property type="match status" value="1"/>
</dbReference>
<accession>A0A381RBP9</accession>
<evidence type="ECO:0000313" key="5">
    <source>
        <dbReference type="EMBL" id="SUZ88289.1"/>
    </source>
</evidence>
<dbReference type="Gene3D" id="3.40.50.10950">
    <property type="match status" value="1"/>
</dbReference>
<dbReference type="Pfam" id="PF01515">
    <property type="entry name" value="PTA_PTB"/>
    <property type="match status" value="1"/>
</dbReference>
<comment type="similarity">
    <text evidence="1">Belongs to the phosphate acetyltransferase and butyryltransferase family.</text>
</comment>
<dbReference type="InterPro" id="IPR050500">
    <property type="entry name" value="Phos_Acetyltrans/Butyryltrans"/>
</dbReference>
<dbReference type="InterPro" id="IPR002505">
    <property type="entry name" value="PTA_PTB"/>
</dbReference>
<dbReference type="SUPFAM" id="SSF53659">
    <property type="entry name" value="Isocitrate/Isopropylmalate dehydrogenase-like"/>
    <property type="match status" value="1"/>
</dbReference>
<gene>
    <name evidence="5" type="ORF">METZ01_LOCUS41143</name>
</gene>
<organism evidence="5">
    <name type="scientific">marine metagenome</name>
    <dbReference type="NCBI Taxonomy" id="408172"/>
    <lineage>
        <taxon>unclassified sequences</taxon>
        <taxon>metagenomes</taxon>
        <taxon>ecological metagenomes</taxon>
    </lineage>
</organism>
<evidence type="ECO:0000256" key="1">
    <source>
        <dbReference type="ARBA" id="ARBA00005656"/>
    </source>
</evidence>
<reference evidence="5" key="1">
    <citation type="submission" date="2018-05" db="EMBL/GenBank/DDBJ databases">
        <authorList>
            <person name="Lanie J.A."/>
            <person name="Ng W.-L."/>
            <person name="Kazmierczak K.M."/>
            <person name="Andrzejewski T.M."/>
            <person name="Davidsen T.M."/>
            <person name="Wayne K.J."/>
            <person name="Tettelin H."/>
            <person name="Glass J.I."/>
            <person name="Rusch D."/>
            <person name="Podicherti R."/>
            <person name="Tsui H.-C.T."/>
            <person name="Winkler M.E."/>
        </authorList>
    </citation>
    <scope>NUCLEOTIDE SEQUENCE</scope>
</reference>
<evidence type="ECO:0000256" key="3">
    <source>
        <dbReference type="ARBA" id="ARBA00023315"/>
    </source>
</evidence>
<dbReference type="InterPro" id="IPR012147">
    <property type="entry name" value="P_Ac_Bu_trans"/>
</dbReference>
<dbReference type="InterPro" id="IPR042113">
    <property type="entry name" value="P_AcTrfase_dom1"/>
</dbReference>
<proteinExistence type="inferred from homology"/>
<evidence type="ECO:0000259" key="4">
    <source>
        <dbReference type="Pfam" id="PF01515"/>
    </source>
</evidence>
<name>A0A381RBP9_9ZZZZ</name>
<keyword evidence="3" id="KW-0012">Acyltransferase</keyword>
<dbReference type="EMBL" id="UINC01001763">
    <property type="protein sequence ID" value="SUZ88289.1"/>
    <property type="molecule type" value="Genomic_DNA"/>
</dbReference>
<dbReference type="PANTHER" id="PTHR43356:SF1">
    <property type="entry name" value="PHOSPHATE ACETYLTRANSFERASE EUTD"/>
    <property type="match status" value="1"/>
</dbReference>
<dbReference type="InterPro" id="IPR042112">
    <property type="entry name" value="P_AcTrfase_dom2"/>
</dbReference>
<sequence length="306" mass="33613">MQLNKYQERIIEIGKTKSAKLVLPERDDPRVSLAKRHLRDLGYELLEPEDFRSKRTQYQEVLEQERYFNKMTDEAKNEYMKDTLNFSMMMVSNGDADGLVAGSITSTSNVLHAAIRIVGVKPKSKWVSSSFFMISPNADTAYTFADCAVIPEPTSDQLASIAGESAALHYLLTGKEPRVAFLSFSTKGSANHRRVSHVREAISIFAESHPDILHDGELQVDSALVPAVAAAKAKDSPLSGNSSVLIFPSLEAGNIAYKLTERLAGYTAWGPLLQGLKKPIYDLSRGCSSADIVNVATIAAMQKNRS</sequence>
<keyword evidence="2" id="KW-0808">Transferase</keyword>
<evidence type="ECO:0000256" key="2">
    <source>
        <dbReference type="ARBA" id="ARBA00022679"/>
    </source>
</evidence>
<dbReference type="GO" id="GO:0016746">
    <property type="term" value="F:acyltransferase activity"/>
    <property type="evidence" value="ECO:0007669"/>
    <property type="project" value="UniProtKB-KW"/>
</dbReference>